<dbReference type="Gene3D" id="1.10.287.1060">
    <property type="entry name" value="ESAT-6-like"/>
    <property type="match status" value="1"/>
</dbReference>
<feature type="domain" description="Transglycosylase SLT" evidence="2">
    <location>
        <begin position="294"/>
        <end position="371"/>
    </location>
</feature>
<dbReference type="NCBIfam" id="TIGR03930">
    <property type="entry name" value="WXG100_ESAT6"/>
    <property type="match status" value="1"/>
</dbReference>
<feature type="compositionally biased region" description="Gly residues" evidence="1">
    <location>
        <begin position="226"/>
        <end position="262"/>
    </location>
</feature>
<dbReference type="CDD" id="cd13402">
    <property type="entry name" value="LT_TF-like"/>
    <property type="match status" value="1"/>
</dbReference>
<dbReference type="RefSeq" id="WP_092781865.1">
    <property type="nucleotide sequence ID" value="NZ_FOGI01000009.1"/>
</dbReference>
<feature type="compositionally biased region" description="Low complexity" evidence="1">
    <location>
        <begin position="201"/>
        <end position="213"/>
    </location>
</feature>
<dbReference type="EMBL" id="FOGI01000009">
    <property type="protein sequence ID" value="SES27533.1"/>
    <property type="molecule type" value="Genomic_DNA"/>
</dbReference>
<dbReference type="SUPFAM" id="SSF140453">
    <property type="entry name" value="EsxAB dimer-like"/>
    <property type="match status" value="1"/>
</dbReference>
<evidence type="ECO:0000313" key="3">
    <source>
        <dbReference type="EMBL" id="SES27533.1"/>
    </source>
</evidence>
<gene>
    <name evidence="3" type="ORF">SAMN04487818_109259</name>
</gene>
<dbReference type="AlphaFoldDB" id="A0A1H9W1Z5"/>
<dbReference type="Proteomes" id="UP000199051">
    <property type="component" value="Unassembled WGS sequence"/>
</dbReference>
<accession>A0A1H9W1Z5</accession>
<evidence type="ECO:0000313" key="4">
    <source>
        <dbReference type="Proteomes" id="UP000199051"/>
    </source>
</evidence>
<feature type="region of interest" description="Disordered" evidence="1">
    <location>
        <begin position="165"/>
        <end position="273"/>
    </location>
</feature>
<dbReference type="PANTHER" id="PTHR21525:SF9">
    <property type="entry name" value="CHANNEL_COLICIN DOMAIN-CONTAINING PROTEIN"/>
    <property type="match status" value="1"/>
</dbReference>
<dbReference type="Pfam" id="PF01464">
    <property type="entry name" value="SLT"/>
    <property type="match status" value="1"/>
</dbReference>
<reference evidence="4" key="1">
    <citation type="submission" date="2016-10" db="EMBL/GenBank/DDBJ databases">
        <authorList>
            <person name="Varghese N."/>
            <person name="Submissions S."/>
        </authorList>
    </citation>
    <scope>NUCLEOTIDE SEQUENCE [LARGE SCALE GENOMIC DNA]</scope>
    <source>
        <strain evidence="4">DSM 44260</strain>
    </source>
</reference>
<dbReference type="STRING" id="155974.SAMN04487818_109259"/>
<sequence length="388" mass="39533">MNARDSAAGLGGIAAELAESANKVYSAQPGAINDLAAKFTQAATGSTDSVGKVDNSVKQLDGAWQGTSADGFVAYMANFTKAGQSLNEALTAAAAELRTAATGLQAARDTLEGIFGELYDNATSWFNANPEATEQEKRSYVDGLASGYRSRVTAQIDHAEQAVSTAASALNAHKPSPKFSELPDPNTQAFTPAPGKRVEWTPTTATTSAQSTPDGPTKAPQAAGSTTGGGHSDSGGQGHSGGGQGHGGGGGQGHSGGLGSSGGPPSSPPPGNVQEWIRQAIELLRARGINVTEADAQLIWEIIQHESGGNPNAINNWDSNAAKGTPSKGLMQTIDPTFNSYALPGHNNVWNPVDNICAGVNYAVSRYGSLSNVPGIKATHGGGGYVGY</sequence>
<keyword evidence="4" id="KW-1185">Reference proteome</keyword>
<dbReference type="Pfam" id="PF06013">
    <property type="entry name" value="WXG100"/>
    <property type="match status" value="1"/>
</dbReference>
<dbReference type="PANTHER" id="PTHR21525">
    <property type="entry name" value="MOTILE SPERM PROTEIN"/>
    <property type="match status" value="1"/>
</dbReference>
<dbReference type="InterPro" id="IPR023346">
    <property type="entry name" value="Lysozyme-like_dom_sf"/>
</dbReference>
<name>A0A1H9W1Z5_9PSEU</name>
<dbReference type="SUPFAM" id="SSF53955">
    <property type="entry name" value="Lysozyme-like"/>
    <property type="match status" value="1"/>
</dbReference>
<evidence type="ECO:0000256" key="1">
    <source>
        <dbReference type="SAM" id="MobiDB-lite"/>
    </source>
</evidence>
<evidence type="ECO:0000259" key="2">
    <source>
        <dbReference type="Pfam" id="PF01464"/>
    </source>
</evidence>
<proteinExistence type="predicted"/>
<organism evidence="3 4">
    <name type="scientific">Actinokineospora terrae</name>
    <dbReference type="NCBI Taxonomy" id="155974"/>
    <lineage>
        <taxon>Bacteria</taxon>
        <taxon>Bacillati</taxon>
        <taxon>Actinomycetota</taxon>
        <taxon>Actinomycetes</taxon>
        <taxon>Pseudonocardiales</taxon>
        <taxon>Pseudonocardiaceae</taxon>
        <taxon>Actinokineospora</taxon>
    </lineage>
</organism>
<dbReference type="InterPro" id="IPR010310">
    <property type="entry name" value="T7SS_ESAT-6-like"/>
</dbReference>
<dbReference type="InterPro" id="IPR008258">
    <property type="entry name" value="Transglycosylase_SLT_dom_1"/>
</dbReference>
<protein>
    <submittedName>
        <fullName evidence="3">WXG100 family type VII secretion target</fullName>
    </submittedName>
</protein>
<dbReference type="InterPro" id="IPR036689">
    <property type="entry name" value="ESAT-6-like_sf"/>
</dbReference>
<dbReference type="Gene3D" id="1.10.530.10">
    <property type="match status" value="1"/>
</dbReference>